<name>A0A8X6X120_9ARAC</name>
<dbReference type="Proteomes" id="UP000886998">
    <property type="component" value="Unassembled WGS sequence"/>
</dbReference>
<proteinExistence type="predicted"/>
<sequence length="99" mass="11423">MDEMKERRKSKSSRQQISYITTSDFKKTILNLISEEKSEYCCNIHKRIVGVLDLVAQEAKYHGLLHVFKNYPKTDPEGEKNSSSNNTSRCSNGADFQIY</sequence>
<dbReference type="EMBL" id="BMAV01004524">
    <property type="protein sequence ID" value="GFY45007.1"/>
    <property type="molecule type" value="Genomic_DNA"/>
</dbReference>
<keyword evidence="3" id="KW-1185">Reference proteome</keyword>
<accession>A0A8X6X120</accession>
<evidence type="ECO:0000313" key="2">
    <source>
        <dbReference type="EMBL" id="GFY45007.1"/>
    </source>
</evidence>
<comment type="caution">
    <text evidence="2">The sequence shown here is derived from an EMBL/GenBank/DDBJ whole genome shotgun (WGS) entry which is preliminary data.</text>
</comment>
<reference evidence="2" key="1">
    <citation type="submission" date="2020-08" db="EMBL/GenBank/DDBJ databases">
        <title>Multicomponent nature underlies the extraordinary mechanical properties of spider dragline silk.</title>
        <authorList>
            <person name="Kono N."/>
            <person name="Nakamura H."/>
            <person name="Mori M."/>
            <person name="Yoshida Y."/>
            <person name="Ohtoshi R."/>
            <person name="Malay A.D."/>
            <person name="Moran D.A.P."/>
            <person name="Tomita M."/>
            <person name="Numata K."/>
            <person name="Arakawa K."/>
        </authorList>
    </citation>
    <scope>NUCLEOTIDE SEQUENCE</scope>
</reference>
<feature type="region of interest" description="Disordered" evidence="1">
    <location>
        <begin position="71"/>
        <end position="99"/>
    </location>
</feature>
<organism evidence="2 3">
    <name type="scientific">Trichonephila inaurata madagascariensis</name>
    <dbReference type="NCBI Taxonomy" id="2747483"/>
    <lineage>
        <taxon>Eukaryota</taxon>
        <taxon>Metazoa</taxon>
        <taxon>Ecdysozoa</taxon>
        <taxon>Arthropoda</taxon>
        <taxon>Chelicerata</taxon>
        <taxon>Arachnida</taxon>
        <taxon>Araneae</taxon>
        <taxon>Araneomorphae</taxon>
        <taxon>Entelegynae</taxon>
        <taxon>Araneoidea</taxon>
        <taxon>Nephilidae</taxon>
        <taxon>Trichonephila</taxon>
        <taxon>Trichonephila inaurata</taxon>
    </lineage>
</organism>
<dbReference type="AlphaFoldDB" id="A0A8X6X120"/>
<evidence type="ECO:0000313" key="3">
    <source>
        <dbReference type="Proteomes" id="UP000886998"/>
    </source>
</evidence>
<evidence type="ECO:0000256" key="1">
    <source>
        <dbReference type="SAM" id="MobiDB-lite"/>
    </source>
</evidence>
<feature type="compositionally biased region" description="Low complexity" evidence="1">
    <location>
        <begin position="81"/>
        <end position="92"/>
    </location>
</feature>
<protein>
    <submittedName>
        <fullName evidence="2">Uncharacterized protein</fullName>
    </submittedName>
</protein>
<gene>
    <name evidence="2" type="ORF">TNIN_99151</name>
</gene>